<dbReference type="Proteomes" id="UP000237423">
    <property type="component" value="Unassembled WGS sequence"/>
</dbReference>
<name>A0A2S5CPU6_9GAMM</name>
<protein>
    <submittedName>
        <fullName evidence="1">Toll/interleukin-1 receptor domain-containing protein</fullName>
    </submittedName>
</protein>
<organism evidence="1 2">
    <name type="scientific">Methylovulum psychrotolerans</name>
    <dbReference type="NCBI Taxonomy" id="1704499"/>
    <lineage>
        <taxon>Bacteria</taxon>
        <taxon>Pseudomonadati</taxon>
        <taxon>Pseudomonadota</taxon>
        <taxon>Gammaproteobacteria</taxon>
        <taxon>Methylococcales</taxon>
        <taxon>Methylococcaceae</taxon>
        <taxon>Methylovulum</taxon>
    </lineage>
</organism>
<gene>
    <name evidence="1" type="ORF">AADEFJLK_01426</name>
</gene>
<sequence>MKRALAKHDQGLAIVVPILLRATDLKGSAFAKLQGLPKNLKPIKQWSDLDEAYLDVVNGLRKLIEEIKSIEPPVVEPVFSDKDFIDKIRAELKKIFSVKQHAVIALTEMLQSQSSKIAPEEILIPADNFDPEKAIRFWRTVVRSCLEQNSGFTQQIKKVAHDVLGWLALFVVKAGEAAKHVGTSINFFNVAEIVVPLDTLAGTGIFVARLFEKQVRLQLKDNNVYCTGWINPGKLERGFFLDDRVRDIEREIYRQVMFELPPTTGDWLEELRYTLELRYIDDQDVYYFTIPRIDYSDDYGIVEQLRKDLPHLKAILTGKDKIIGDSVLVMDEPRLVSILREFLLMLDKFS</sequence>
<comment type="caution">
    <text evidence="1">The sequence shown here is derived from an EMBL/GenBank/DDBJ whole genome shotgun (WGS) entry which is preliminary data.</text>
</comment>
<accession>A0A2S5CPU6</accession>
<proteinExistence type="predicted"/>
<reference evidence="1 2" key="1">
    <citation type="submission" date="2017-11" db="EMBL/GenBank/DDBJ databases">
        <title>Draft Genome Sequence of Methylobacter psychrotolerans Sph1T, an Obligate Methanotroph from Low-Temperature Environments.</title>
        <authorList>
            <person name="Oshkin I.Y."/>
            <person name="Miroshnikov K."/>
            <person name="Belova S.E."/>
            <person name="Korzhenkov A."/>
            <person name="Toshchakov S.V."/>
            <person name="Dedysh S.N."/>
        </authorList>
    </citation>
    <scope>NUCLEOTIDE SEQUENCE [LARGE SCALE GENOMIC DNA]</scope>
    <source>
        <strain evidence="1 2">Sph1</strain>
    </source>
</reference>
<evidence type="ECO:0000313" key="2">
    <source>
        <dbReference type="Proteomes" id="UP000237423"/>
    </source>
</evidence>
<dbReference type="AlphaFoldDB" id="A0A2S5CPU6"/>
<keyword evidence="1" id="KW-0675">Receptor</keyword>
<evidence type="ECO:0000313" key="1">
    <source>
        <dbReference type="EMBL" id="POZ52818.1"/>
    </source>
</evidence>
<dbReference type="EMBL" id="PGFZ01000002">
    <property type="protein sequence ID" value="POZ52818.1"/>
    <property type="molecule type" value="Genomic_DNA"/>
</dbReference>